<dbReference type="Pfam" id="PF23493">
    <property type="entry name" value="CysS_C"/>
    <property type="match status" value="1"/>
</dbReference>
<evidence type="ECO:0000256" key="7">
    <source>
        <dbReference type="ARBA" id="ARBA00022598"/>
    </source>
</evidence>
<dbReference type="InterPro" id="IPR032678">
    <property type="entry name" value="tRNA-synt_1_cat_dom"/>
</dbReference>
<dbReference type="EMBL" id="UOFZ01000106">
    <property type="protein sequence ID" value="VAX13216.1"/>
    <property type="molecule type" value="Genomic_DNA"/>
</dbReference>
<keyword evidence="6" id="KW-0963">Cytoplasm</keyword>
<dbReference type="GO" id="GO:0046872">
    <property type="term" value="F:metal ion binding"/>
    <property type="evidence" value="ECO:0007669"/>
    <property type="project" value="UniProtKB-KW"/>
</dbReference>
<keyword evidence="11" id="KW-0067">ATP-binding</keyword>
<dbReference type="GO" id="GO:0005524">
    <property type="term" value="F:ATP binding"/>
    <property type="evidence" value="ECO:0007669"/>
    <property type="project" value="UniProtKB-KW"/>
</dbReference>
<evidence type="ECO:0000256" key="4">
    <source>
        <dbReference type="ARBA" id="ARBA00012832"/>
    </source>
</evidence>
<keyword evidence="9" id="KW-0547">Nucleotide-binding</keyword>
<protein>
    <recommendedName>
        <fullName evidence="5">Cysteine--tRNA ligase</fullName>
        <ecNumber evidence="4">6.1.1.16</ecNumber>
    </recommendedName>
    <alternativeName>
        <fullName evidence="14">Cysteinyl-tRNA synthetase</fullName>
    </alternativeName>
</protein>
<sequence length="518" mass="58118">MKSRHNIEFRAQAKAPFEPDTGFRYPTHIAAPGRNYVRLFSLIQSTASSQPMLTIHNNLSKQKEVFSPIDPKNVRLYVCGMTVYDMCHIGHARVLVVFDVVYRHLCEIYGREHVTYIRNITDIDDKIIARANEKGEDFNALTGRFIDEMHRDTAALNVLSPNEEPRATLHMREIIAMIQTLVEKGYAYAAGNGDVYYSVSKFADYGRLSGKNIEDLRSGERVAVDEAKHDPLDFVLWKAAKAGEPSWDSPWGRGRPGWHIECSAMSTGCLGNHFDIHGGGMDLQFPHHENEIAQSEAATGEKFVNVWMHNGFVRVDEEKMSKSLGNFFTIREVLEKYAPEVLRYFILTSHYRSPLNYSDKHLDNAKAALNTLYTALRGMDLAAGVALDEAYVTRFWQAMDDDFNTPEALAVLFELAKEVNKLRHTNEMAATVMAVTLKQLADRLGLLQSEAEAWLQGGGVADSSDAGLTAAEIDGLIEQRNAARAGKDWAESDRIRDRLAEQGIVLEDGAAGTSWRRE</sequence>
<dbReference type="SMART" id="SM00840">
    <property type="entry name" value="DALR_2"/>
    <property type="match status" value="1"/>
</dbReference>
<keyword evidence="8" id="KW-0479">Metal-binding</keyword>
<evidence type="ECO:0000256" key="2">
    <source>
        <dbReference type="ARBA" id="ARBA00004496"/>
    </source>
</evidence>
<keyword evidence="7 16" id="KW-0436">Ligase</keyword>
<dbReference type="HAMAP" id="MF_00041">
    <property type="entry name" value="Cys_tRNA_synth"/>
    <property type="match status" value="1"/>
</dbReference>
<keyword evidence="13 16" id="KW-0030">Aminoacyl-tRNA synthetase</keyword>
<comment type="cofactor">
    <cofactor evidence="1">
        <name>Zn(2+)</name>
        <dbReference type="ChEBI" id="CHEBI:29105"/>
    </cofactor>
</comment>
<dbReference type="EC" id="6.1.1.16" evidence="4"/>
<dbReference type="CDD" id="cd07963">
    <property type="entry name" value="Anticodon_Ia_Cys"/>
    <property type="match status" value="1"/>
</dbReference>
<dbReference type="GO" id="GO:0004817">
    <property type="term" value="F:cysteine-tRNA ligase activity"/>
    <property type="evidence" value="ECO:0007669"/>
    <property type="project" value="UniProtKB-EC"/>
</dbReference>
<name>A0A3B1B4K1_9ZZZZ</name>
<evidence type="ECO:0000256" key="13">
    <source>
        <dbReference type="ARBA" id="ARBA00023146"/>
    </source>
</evidence>
<evidence type="ECO:0000256" key="14">
    <source>
        <dbReference type="ARBA" id="ARBA00031499"/>
    </source>
</evidence>
<dbReference type="InterPro" id="IPR014729">
    <property type="entry name" value="Rossmann-like_a/b/a_fold"/>
</dbReference>
<dbReference type="InterPro" id="IPR015273">
    <property type="entry name" value="Cys-tRNA-synt_Ia_DALR"/>
</dbReference>
<comment type="similarity">
    <text evidence="3">Belongs to the class-I aminoacyl-tRNA synthetase family.</text>
</comment>
<organism evidence="16">
    <name type="scientific">hydrothermal vent metagenome</name>
    <dbReference type="NCBI Taxonomy" id="652676"/>
    <lineage>
        <taxon>unclassified sequences</taxon>
        <taxon>metagenomes</taxon>
        <taxon>ecological metagenomes</taxon>
    </lineage>
</organism>
<dbReference type="GO" id="GO:0006423">
    <property type="term" value="P:cysteinyl-tRNA aminoacylation"/>
    <property type="evidence" value="ECO:0007669"/>
    <property type="project" value="InterPro"/>
</dbReference>
<dbReference type="SUPFAM" id="SSF47323">
    <property type="entry name" value="Anticodon-binding domain of a subclass of class I aminoacyl-tRNA synthetases"/>
    <property type="match status" value="1"/>
</dbReference>
<dbReference type="Pfam" id="PF01406">
    <property type="entry name" value="tRNA-synt_1e"/>
    <property type="match status" value="1"/>
</dbReference>
<dbReference type="NCBIfam" id="TIGR00435">
    <property type="entry name" value="cysS"/>
    <property type="match status" value="1"/>
</dbReference>
<evidence type="ECO:0000256" key="10">
    <source>
        <dbReference type="ARBA" id="ARBA00022833"/>
    </source>
</evidence>
<accession>A0A3B1B4K1</accession>
<dbReference type="InterPro" id="IPR056411">
    <property type="entry name" value="CysS_C"/>
</dbReference>
<evidence type="ECO:0000256" key="12">
    <source>
        <dbReference type="ARBA" id="ARBA00022917"/>
    </source>
</evidence>
<dbReference type="CDD" id="cd00672">
    <property type="entry name" value="CysRS_core"/>
    <property type="match status" value="1"/>
</dbReference>
<dbReference type="PANTHER" id="PTHR10890">
    <property type="entry name" value="CYSTEINYL-TRNA SYNTHETASE"/>
    <property type="match status" value="1"/>
</dbReference>
<keyword evidence="12" id="KW-0648">Protein biosynthesis</keyword>
<dbReference type="SUPFAM" id="SSF52374">
    <property type="entry name" value="Nucleotidylyl transferase"/>
    <property type="match status" value="1"/>
</dbReference>
<evidence type="ECO:0000256" key="1">
    <source>
        <dbReference type="ARBA" id="ARBA00001947"/>
    </source>
</evidence>
<dbReference type="PANTHER" id="PTHR10890:SF3">
    <property type="entry name" value="CYSTEINE--TRNA LIGASE, CYTOPLASMIC"/>
    <property type="match status" value="1"/>
</dbReference>
<dbReference type="InterPro" id="IPR015803">
    <property type="entry name" value="Cys-tRNA-ligase"/>
</dbReference>
<evidence type="ECO:0000313" key="16">
    <source>
        <dbReference type="EMBL" id="VAX13216.1"/>
    </source>
</evidence>
<dbReference type="Gene3D" id="3.40.50.620">
    <property type="entry name" value="HUPs"/>
    <property type="match status" value="1"/>
</dbReference>
<dbReference type="Pfam" id="PF09190">
    <property type="entry name" value="DALR_2"/>
    <property type="match status" value="1"/>
</dbReference>
<evidence type="ECO:0000256" key="5">
    <source>
        <dbReference type="ARBA" id="ARBA00014738"/>
    </source>
</evidence>
<reference evidence="16" key="1">
    <citation type="submission" date="2018-06" db="EMBL/GenBank/DDBJ databases">
        <authorList>
            <person name="Zhirakovskaya E."/>
        </authorList>
    </citation>
    <scope>NUCLEOTIDE SEQUENCE</scope>
</reference>
<evidence type="ECO:0000256" key="11">
    <source>
        <dbReference type="ARBA" id="ARBA00022840"/>
    </source>
</evidence>
<proteinExistence type="inferred from homology"/>
<evidence type="ECO:0000256" key="8">
    <source>
        <dbReference type="ARBA" id="ARBA00022723"/>
    </source>
</evidence>
<dbReference type="Gene3D" id="1.20.120.1910">
    <property type="entry name" value="Cysteine-tRNA ligase, C-terminal anti-codon recognition domain"/>
    <property type="match status" value="1"/>
</dbReference>
<gene>
    <name evidence="16" type="ORF">MNBD_GAMMA24-1153</name>
</gene>
<dbReference type="InterPro" id="IPR009080">
    <property type="entry name" value="tRNAsynth_Ia_anticodon-bd"/>
</dbReference>
<feature type="domain" description="Cysteinyl-tRNA synthetase class Ia DALR" evidence="15">
    <location>
        <begin position="394"/>
        <end position="455"/>
    </location>
</feature>
<evidence type="ECO:0000256" key="6">
    <source>
        <dbReference type="ARBA" id="ARBA00022490"/>
    </source>
</evidence>
<dbReference type="FunFam" id="3.40.50.620:FF:000009">
    <property type="entry name" value="Cysteine--tRNA ligase"/>
    <property type="match status" value="1"/>
</dbReference>
<dbReference type="GO" id="GO:0005829">
    <property type="term" value="C:cytosol"/>
    <property type="evidence" value="ECO:0007669"/>
    <property type="project" value="TreeGrafter"/>
</dbReference>
<keyword evidence="10" id="KW-0862">Zinc</keyword>
<comment type="subcellular location">
    <subcellularLocation>
        <location evidence="2">Cytoplasm</location>
    </subcellularLocation>
</comment>
<evidence type="ECO:0000256" key="9">
    <source>
        <dbReference type="ARBA" id="ARBA00022741"/>
    </source>
</evidence>
<dbReference type="AlphaFoldDB" id="A0A3B1B4K1"/>
<dbReference type="PRINTS" id="PR00983">
    <property type="entry name" value="TRNASYNTHCYS"/>
</dbReference>
<evidence type="ECO:0000256" key="3">
    <source>
        <dbReference type="ARBA" id="ARBA00005594"/>
    </source>
</evidence>
<evidence type="ECO:0000259" key="15">
    <source>
        <dbReference type="SMART" id="SM00840"/>
    </source>
</evidence>
<dbReference type="InterPro" id="IPR024909">
    <property type="entry name" value="Cys-tRNA/MSH_ligase"/>
</dbReference>